<proteinExistence type="predicted"/>
<reference evidence="1 2" key="1">
    <citation type="submission" date="2021-12" db="EMBL/GenBank/DDBJ databases">
        <title>Genome seq of p7.</title>
        <authorList>
            <person name="Seo T."/>
        </authorList>
    </citation>
    <scope>NUCLEOTIDE SEQUENCE [LARGE SCALE GENOMIC DNA]</scope>
    <source>
        <strain evidence="1 2">P7</strain>
    </source>
</reference>
<dbReference type="RefSeq" id="WP_233394010.1">
    <property type="nucleotide sequence ID" value="NZ_JAJTWT010000009.1"/>
</dbReference>
<evidence type="ECO:0000313" key="2">
    <source>
        <dbReference type="Proteomes" id="UP001201463"/>
    </source>
</evidence>
<name>A0ABS8XLL4_9BURK</name>
<keyword evidence="2" id="KW-1185">Reference proteome</keyword>
<dbReference type="Proteomes" id="UP001201463">
    <property type="component" value="Unassembled WGS sequence"/>
</dbReference>
<evidence type="ECO:0000313" key="1">
    <source>
        <dbReference type="EMBL" id="MCE4539489.1"/>
    </source>
</evidence>
<gene>
    <name evidence="1" type="ORF">LXT12_19750</name>
</gene>
<accession>A0ABS8XLL4</accession>
<organism evidence="1 2">
    <name type="scientific">Pelomonas caseinilytica</name>
    <dbReference type="NCBI Taxonomy" id="2906763"/>
    <lineage>
        <taxon>Bacteria</taxon>
        <taxon>Pseudomonadati</taxon>
        <taxon>Pseudomonadota</taxon>
        <taxon>Betaproteobacteria</taxon>
        <taxon>Burkholderiales</taxon>
        <taxon>Sphaerotilaceae</taxon>
        <taxon>Roseateles</taxon>
    </lineage>
</organism>
<protein>
    <submittedName>
        <fullName evidence="1">Uncharacterized protein</fullName>
    </submittedName>
</protein>
<comment type="caution">
    <text evidence="1">The sequence shown here is derived from an EMBL/GenBank/DDBJ whole genome shotgun (WGS) entry which is preliminary data.</text>
</comment>
<dbReference type="EMBL" id="JAJTWT010000009">
    <property type="protein sequence ID" value="MCE4539489.1"/>
    <property type="molecule type" value="Genomic_DNA"/>
</dbReference>
<sequence length="65" mass="7575">MLRVLKVTHRHSQPADDLAYWLSRPMAERIAAVETLRQQLLPPNESGDAEPRLQRVCRVAQRSRR</sequence>